<gene>
    <name evidence="3" type="primary">thpR</name>
    <name evidence="3" type="ORF">GQ588_06355</name>
</gene>
<feature type="active site" description="Proton donor" evidence="2">
    <location>
        <position position="40"/>
    </location>
</feature>
<dbReference type="Pfam" id="PF13563">
    <property type="entry name" value="2_5_RNA_ligase2"/>
    <property type="match status" value="1"/>
</dbReference>
<organism evidence="3 4">
    <name type="scientific">Dehalobacter restrictus</name>
    <dbReference type="NCBI Taxonomy" id="55583"/>
    <lineage>
        <taxon>Bacteria</taxon>
        <taxon>Bacillati</taxon>
        <taxon>Bacillota</taxon>
        <taxon>Clostridia</taxon>
        <taxon>Eubacteriales</taxon>
        <taxon>Desulfitobacteriaceae</taxon>
        <taxon>Dehalobacter</taxon>
    </lineage>
</organism>
<dbReference type="AlphaFoldDB" id="A0A857DHM2"/>
<dbReference type="NCBIfam" id="TIGR02258">
    <property type="entry name" value="2_5_ligase"/>
    <property type="match status" value="1"/>
</dbReference>
<dbReference type="InterPro" id="IPR004175">
    <property type="entry name" value="RNA_CPDase"/>
</dbReference>
<evidence type="ECO:0000313" key="4">
    <source>
        <dbReference type="Proteomes" id="UP000430508"/>
    </source>
</evidence>
<evidence type="ECO:0000256" key="2">
    <source>
        <dbReference type="HAMAP-Rule" id="MF_01940"/>
    </source>
</evidence>
<dbReference type="RefSeq" id="WP_019226682.1">
    <property type="nucleotide sequence ID" value="NZ_CP046996.1"/>
</dbReference>
<proteinExistence type="inferred from homology"/>
<dbReference type="GO" id="GO:0008664">
    <property type="term" value="F:RNA 2',3'-cyclic 3'-phosphodiesterase activity"/>
    <property type="evidence" value="ECO:0007669"/>
    <property type="project" value="UniProtKB-EC"/>
</dbReference>
<comment type="catalytic activity">
    <reaction evidence="2">
        <text>a 3'-end 2',3'-cyclophospho-ribonucleotide-RNA + H2O = a 3'-end 2'-phospho-ribonucleotide-RNA + H(+)</text>
        <dbReference type="Rhea" id="RHEA:11828"/>
        <dbReference type="Rhea" id="RHEA-COMP:10464"/>
        <dbReference type="Rhea" id="RHEA-COMP:17353"/>
        <dbReference type="ChEBI" id="CHEBI:15377"/>
        <dbReference type="ChEBI" id="CHEBI:15378"/>
        <dbReference type="ChEBI" id="CHEBI:83064"/>
        <dbReference type="ChEBI" id="CHEBI:173113"/>
        <dbReference type="EC" id="3.1.4.58"/>
    </reaction>
</comment>
<sequence>MRLFISLNFSEHSLDQFEKWQDELKVKGLRGYWRRRDNLHLTLRFLEEVEEKDLDALQQTLTGVSGRIGEFAVAFDSLGVFPNIIQPRILWAGIRKEPKLIQLQKQIQHATSQFGAPPDTRPFKPHLTLASGGIKGIDQNILNWGSTLDLKETAVHYALMQSKVEKGIRQYLTVARYRI</sequence>
<evidence type="ECO:0000256" key="1">
    <source>
        <dbReference type="ARBA" id="ARBA00022801"/>
    </source>
</evidence>
<dbReference type="InterPro" id="IPR009097">
    <property type="entry name" value="Cyclic_Pdiesterase"/>
</dbReference>
<feature type="active site" description="Proton acceptor" evidence="2">
    <location>
        <position position="126"/>
    </location>
</feature>
<name>A0A857DHM2_9FIRM</name>
<protein>
    <recommendedName>
        <fullName evidence="2">RNA 2',3'-cyclic phosphodiesterase</fullName>
        <shortName evidence="2">RNA 2',3'-CPDase</shortName>
        <ecNumber evidence="2">3.1.4.58</ecNumber>
    </recommendedName>
</protein>
<dbReference type="Gene3D" id="3.90.1140.10">
    <property type="entry name" value="Cyclic phosphodiesterase"/>
    <property type="match status" value="1"/>
</dbReference>
<dbReference type="PANTHER" id="PTHR35561">
    <property type="entry name" value="RNA 2',3'-CYCLIC PHOSPHODIESTERASE"/>
    <property type="match status" value="1"/>
</dbReference>
<dbReference type="Proteomes" id="UP000430508">
    <property type="component" value="Chromosome"/>
</dbReference>
<comment type="function">
    <text evidence="2">Hydrolyzes RNA 2',3'-cyclic phosphodiester to an RNA 2'-phosphomonoester.</text>
</comment>
<feature type="short sequence motif" description="HXTX 2" evidence="2">
    <location>
        <begin position="126"/>
        <end position="129"/>
    </location>
</feature>
<keyword evidence="1 2" id="KW-0378">Hydrolase</keyword>
<feature type="short sequence motif" description="HXTX 1" evidence="2">
    <location>
        <begin position="40"/>
        <end position="43"/>
    </location>
</feature>
<dbReference type="GO" id="GO:0004113">
    <property type="term" value="F:2',3'-cyclic-nucleotide 3'-phosphodiesterase activity"/>
    <property type="evidence" value="ECO:0007669"/>
    <property type="project" value="InterPro"/>
</dbReference>
<dbReference type="PANTHER" id="PTHR35561:SF1">
    <property type="entry name" value="RNA 2',3'-CYCLIC PHOSPHODIESTERASE"/>
    <property type="match status" value="1"/>
</dbReference>
<dbReference type="EC" id="3.1.4.58" evidence="2"/>
<dbReference type="HAMAP" id="MF_01940">
    <property type="entry name" value="RNA_CPDase"/>
    <property type="match status" value="1"/>
</dbReference>
<accession>A0A857DHM2</accession>
<evidence type="ECO:0000313" key="3">
    <source>
        <dbReference type="EMBL" id="QHA00283.1"/>
    </source>
</evidence>
<reference evidence="3 4" key="1">
    <citation type="submission" date="2019-12" db="EMBL/GenBank/DDBJ databases">
        <title>Sequence classification of anaerobic respiratory reductive dehalogenases: First we see many, then we see few.</title>
        <authorList>
            <person name="Molenda O."/>
            <person name="Puentes Jacome L.A."/>
            <person name="Cao X."/>
            <person name="Nesbo C.L."/>
            <person name="Tang S."/>
            <person name="Morson N."/>
            <person name="Patron J."/>
            <person name="Lomheim L."/>
            <person name="Wishart D.S."/>
            <person name="Edwards E.A."/>
        </authorList>
    </citation>
    <scope>NUCLEOTIDE SEQUENCE [LARGE SCALE GENOMIC DNA]</scope>
    <source>
        <strain evidence="3 4">12DCA</strain>
    </source>
</reference>
<dbReference type="EMBL" id="CP046996">
    <property type="protein sequence ID" value="QHA00283.1"/>
    <property type="molecule type" value="Genomic_DNA"/>
</dbReference>
<dbReference type="SUPFAM" id="SSF55144">
    <property type="entry name" value="LigT-like"/>
    <property type="match status" value="1"/>
</dbReference>
<comment type="similarity">
    <text evidence="2">Belongs to the 2H phosphoesterase superfamily. ThpR family.</text>
</comment>